<evidence type="ECO:0000256" key="3">
    <source>
        <dbReference type="PROSITE-ProRule" id="PRU00023"/>
    </source>
</evidence>
<feature type="repeat" description="ANK" evidence="3">
    <location>
        <begin position="246"/>
        <end position="278"/>
    </location>
</feature>
<dbReference type="PANTHER" id="PTHR24171">
    <property type="entry name" value="ANKYRIN REPEAT DOMAIN-CONTAINING PROTEIN 39-RELATED"/>
    <property type="match status" value="1"/>
</dbReference>
<evidence type="ECO:0000256" key="2">
    <source>
        <dbReference type="ARBA" id="ARBA00023043"/>
    </source>
</evidence>
<organism evidence="4 5">
    <name type="scientific">Aureobasidium pullulans</name>
    <name type="common">Black yeast</name>
    <name type="synonym">Pullularia pullulans</name>
    <dbReference type="NCBI Taxonomy" id="5580"/>
    <lineage>
        <taxon>Eukaryota</taxon>
        <taxon>Fungi</taxon>
        <taxon>Dikarya</taxon>
        <taxon>Ascomycota</taxon>
        <taxon>Pezizomycotina</taxon>
        <taxon>Dothideomycetes</taxon>
        <taxon>Dothideomycetidae</taxon>
        <taxon>Dothideales</taxon>
        <taxon>Saccotheciaceae</taxon>
        <taxon>Aureobasidium</taxon>
    </lineage>
</organism>
<dbReference type="EMBL" id="QZAF01000611">
    <property type="protein sequence ID" value="THV65743.1"/>
    <property type="molecule type" value="Genomic_DNA"/>
</dbReference>
<protein>
    <submittedName>
        <fullName evidence="4">Uncharacterized protein</fullName>
    </submittedName>
</protein>
<dbReference type="AlphaFoldDB" id="A0A4V4HYP5"/>
<comment type="caution">
    <text evidence="4">The sequence shown here is derived from an EMBL/GenBank/DDBJ whole genome shotgun (WGS) entry which is preliminary data.</text>
</comment>
<dbReference type="Proteomes" id="UP000304951">
    <property type="component" value="Unassembled WGS sequence"/>
</dbReference>
<keyword evidence="1" id="KW-0677">Repeat</keyword>
<dbReference type="SUPFAM" id="SSF48403">
    <property type="entry name" value="Ankyrin repeat"/>
    <property type="match status" value="1"/>
</dbReference>
<feature type="repeat" description="ANK" evidence="3">
    <location>
        <begin position="279"/>
        <end position="311"/>
    </location>
</feature>
<dbReference type="InterPro" id="IPR002110">
    <property type="entry name" value="Ankyrin_rpt"/>
</dbReference>
<keyword evidence="2 3" id="KW-0040">ANK repeat</keyword>
<dbReference type="Pfam" id="PF12796">
    <property type="entry name" value="Ank_2"/>
    <property type="match status" value="1"/>
</dbReference>
<dbReference type="PANTHER" id="PTHR24171:SF9">
    <property type="entry name" value="ANKYRIN REPEAT DOMAIN-CONTAINING PROTEIN 39"/>
    <property type="match status" value="1"/>
</dbReference>
<evidence type="ECO:0000313" key="5">
    <source>
        <dbReference type="Proteomes" id="UP000304951"/>
    </source>
</evidence>
<dbReference type="Gene3D" id="1.25.40.20">
    <property type="entry name" value="Ankyrin repeat-containing domain"/>
    <property type="match status" value="1"/>
</dbReference>
<reference evidence="4 5" key="1">
    <citation type="submission" date="2018-10" db="EMBL/GenBank/DDBJ databases">
        <title>Fifty Aureobasidium pullulans genomes reveal a recombining polyextremotolerant generalist.</title>
        <authorList>
            <person name="Gostincar C."/>
            <person name="Turk M."/>
            <person name="Zajc J."/>
            <person name="Gunde-Cimerman N."/>
        </authorList>
    </citation>
    <scope>NUCLEOTIDE SEQUENCE [LARGE SCALE GENOMIC DNA]</scope>
    <source>
        <strain evidence="4 5">EXF-11900</strain>
    </source>
</reference>
<accession>A0A4V4HYP5</accession>
<proteinExistence type="predicted"/>
<dbReference type="PROSITE" id="PS50297">
    <property type="entry name" value="ANK_REP_REGION"/>
    <property type="match status" value="1"/>
</dbReference>
<evidence type="ECO:0000256" key="1">
    <source>
        <dbReference type="ARBA" id="ARBA00022737"/>
    </source>
</evidence>
<evidence type="ECO:0000313" key="4">
    <source>
        <dbReference type="EMBL" id="THV65743.1"/>
    </source>
</evidence>
<dbReference type="SMART" id="SM00248">
    <property type="entry name" value="ANK"/>
    <property type="match status" value="3"/>
</dbReference>
<dbReference type="InterPro" id="IPR036770">
    <property type="entry name" value="Ankyrin_rpt-contain_sf"/>
</dbReference>
<sequence length="400" mass="45035">MAVRADRNIVFDPINRMPHARDILRICSGLILVNRGDIQSPSMKWWERQLIDDPDQELFPVPVDEESLTMRGDRQLAHTRVILELDWEYQLAHASDTVSDPLEWTCQLAHASVKEYLISSRVLEKFRLPLDEEIAKSNLAKMCLAYLSSPGIDTDTIDKFHLTRYSAKWWPSFATRAIRGDQSLYTLMIEFFMSDEGKFARICRLTAPQVNDSVGTPLYYASYFGLELVVQELLRRGMDTNILGGEYGTPLQAASARNHTRTVQILLAGGADVNGVGGLHDTAVQAASSQGHFETVQVLINAGAMVGQMDAQIAALRPKWIPEHSPLSTAHDIGHTQMVGIILNAYMNDPRCAGSIERLTPTLCRFKTLGYWVYLRKRTSWIAPHLNVEYQGDQWAATFQ</sequence>
<name>A0A4V4HYP5_AURPU</name>
<gene>
    <name evidence="4" type="ORF">D6D28_08865</name>
</gene>
<dbReference type="PROSITE" id="PS50088">
    <property type="entry name" value="ANK_REPEAT"/>
    <property type="match status" value="2"/>
</dbReference>